<accession>G7V724</accession>
<dbReference type="HOGENOM" id="CLU_3085743_0_0_0"/>
<dbReference type="STRING" id="580340.Tlie_0320"/>
<dbReference type="EMBL" id="CP003096">
    <property type="protein sequence ID" value="AER66058.1"/>
    <property type="molecule type" value="Genomic_DNA"/>
</dbReference>
<reference evidence="2 3" key="2">
    <citation type="journal article" date="2012" name="Stand. Genomic Sci.">
        <title>Genome sequence of the moderately thermophilic, amino-acid-degrading and sulfur-reducing bacterium Thermovirga lienii type strain (Cas60314(T)).</title>
        <authorList>
            <person name="Goker M."/>
            <person name="Saunders E."/>
            <person name="Lapidus A."/>
            <person name="Nolan M."/>
            <person name="Lucas S."/>
            <person name="Hammon N."/>
            <person name="Deshpande S."/>
            <person name="Cheng J.F."/>
            <person name="Han C."/>
            <person name="Tapia R."/>
            <person name="Goodwin L.A."/>
            <person name="Pitluck S."/>
            <person name="Liolios K."/>
            <person name="Mavromatis K."/>
            <person name="Pagani I."/>
            <person name="Ivanova N."/>
            <person name="Mikhailova N."/>
            <person name="Pati A."/>
            <person name="Chen A."/>
            <person name="Palaniappan K."/>
            <person name="Land M."/>
            <person name="Chang Y.J."/>
            <person name="Jeffries C.D."/>
            <person name="Brambilla E.M."/>
            <person name="Rohde M."/>
            <person name="Spring S."/>
            <person name="Detter J.C."/>
            <person name="Woyke T."/>
            <person name="Bristow J."/>
            <person name="Eisen J.A."/>
            <person name="Markowitz V."/>
            <person name="Hugenholtz P."/>
            <person name="Kyrpides N.C."/>
            <person name="Klenk H.P."/>
        </authorList>
    </citation>
    <scope>NUCLEOTIDE SEQUENCE [LARGE SCALE GENOMIC DNA]</scope>
    <source>
        <strain evidence="3">ATCC BAA-1197 / DSM 17291 / Cas60314</strain>
    </source>
</reference>
<sequence length="52" mass="6494">MRREEREKTSQGRKETRSFLSSERRFREWALAERMESLPQDMLWRGPFEGYR</sequence>
<name>G7V724_THELD</name>
<gene>
    <name evidence="2" type="ordered locus">Tlie_0320</name>
</gene>
<feature type="region of interest" description="Disordered" evidence="1">
    <location>
        <begin position="1"/>
        <end position="20"/>
    </location>
</feature>
<keyword evidence="3" id="KW-1185">Reference proteome</keyword>
<organism evidence="2 3">
    <name type="scientific">Thermovirga lienii (strain ATCC BAA-1197 / DSM 17291 / Cas60314)</name>
    <dbReference type="NCBI Taxonomy" id="580340"/>
    <lineage>
        <taxon>Bacteria</taxon>
        <taxon>Thermotogati</taxon>
        <taxon>Synergistota</taxon>
        <taxon>Synergistia</taxon>
        <taxon>Synergistales</taxon>
        <taxon>Thermovirgaceae</taxon>
        <taxon>Thermovirga</taxon>
    </lineage>
</organism>
<reference evidence="3" key="1">
    <citation type="submission" date="2011-10" db="EMBL/GenBank/DDBJ databases">
        <title>The complete genome of chromosome of Thermovirga lienii DSM 17291.</title>
        <authorList>
            <consortium name="US DOE Joint Genome Institute (JGI-PGF)"/>
            <person name="Lucas S."/>
            <person name="Copeland A."/>
            <person name="Lapidus A."/>
            <person name="Glavina del Rio T."/>
            <person name="Dalin E."/>
            <person name="Tice H."/>
            <person name="Bruce D."/>
            <person name="Goodwin L."/>
            <person name="Pitluck S."/>
            <person name="Peters L."/>
            <person name="Mikhailova N."/>
            <person name="Saunders E."/>
            <person name="Kyrpides N."/>
            <person name="Mavromatis K."/>
            <person name="Ivanova N."/>
            <person name="Last F.I."/>
            <person name="Brettin T."/>
            <person name="Detter J.C."/>
            <person name="Han C."/>
            <person name="Larimer F."/>
            <person name="Land M."/>
            <person name="Hauser L."/>
            <person name="Markowitz V."/>
            <person name="Cheng J.-F."/>
            <person name="Hugenholtz P."/>
            <person name="Woyke T."/>
            <person name="Wu D."/>
            <person name="Spring S."/>
            <person name="Schroeder M."/>
            <person name="Brambilla E.-M."/>
            <person name="Klenk H.-P."/>
            <person name="Eisen J.A."/>
        </authorList>
    </citation>
    <scope>NUCLEOTIDE SEQUENCE [LARGE SCALE GENOMIC DNA]</scope>
    <source>
        <strain evidence="3">ATCC BAA-1197 / DSM 17291 / Cas60314</strain>
    </source>
</reference>
<evidence type="ECO:0000313" key="2">
    <source>
        <dbReference type="EMBL" id="AER66058.1"/>
    </source>
</evidence>
<proteinExistence type="predicted"/>
<evidence type="ECO:0000256" key="1">
    <source>
        <dbReference type="SAM" id="MobiDB-lite"/>
    </source>
</evidence>
<dbReference type="Proteomes" id="UP000005868">
    <property type="component" value="Chromosome"/>
</dbReference>
<protein>
    <submittedName>
        <fullName evidence="2">Pre-mRNA splicing factor</fullName>
    </submittedName>
</protein>
<evidence type="ECO:0000313" key="3">
    <source>
        <dbReference type="Proteomes" id="UP000005868"/>
    </source>
</evidence>
<dbReference type="KEGG" id="tli:Tlie_0320"/>
<dbReference type="AlphaFoldDB" id="G7V724"/>